<dbReference type="Pfam" id="PF16571">
    <property type="entry name" value="FBP_C"/>
    <property type="match status" value="1"/>
</dbReference>
<evidence type="ECO:0000313" key="3">
    <source>
        <dbReference type="Proteomes" id="UP000182229"/>
    </source>
</evidence>
<sequence>MFLIDTEKEFLSAFRSRDRKFVEPPKGTQFPLFVRDYLAWVDPHGVRVFLVFAPPGGKRPTGIAFRRDQQGDKTLGLRVCDWCRSSGSADQIGLLTTDVDAKRRVGVNLCLDLRCNERLESTTNLAGRNALDENRQLLERMARFASEALGLDLGPKA</sequence>
<reference evidence="3" key="1">
    <citation type="submission" date="2016-11" db="EMBL/GenBank/DDBJ databases">
        <authorList>
            <person name="Shukria A."/>
            <person name="Stevens D.C."/>
        </authorList>
    </citation>
    <scope>NUCLEOTIDE SEQUENCE [LARGE SCALE GENOMIC DNA]</scope>
    <source>
        <strain evidence="3">Cbfe23</strain>
    </source>
</reference>
<evidence type="ECO:0000313" key="2">
    <source>
        <dbReference type="EMBL" id="OJH33965.1"/>
    </source>
</evidence>
<reference evidence="2 3" key="2">
    <citation type="submission" date="2016-12" db="EMBL/GenBank/DDBJ databases">
        <title>Draft Genome Sequence of Cystobacter ferrugineus Strain Cbfe23.</title>
        <authorList>
            <person name="Akbar S."/>
            <person name="Dowd S.E."/>
            <person name="Stevens D.C."/>
        </authorList>
    </citation>
    <scope>NUCLEOTIDE SEQUENCE [LARGE SCALE GENOMIC DNA]</scope>
    <source>
        <strain evidence="2 3">Cbfe23</strain>
    </source>
</reference>
<accession>A0A1L9AVC1</accession>
<evidence type="ECO:0000259" key="1">
    <source>
        <dbReference type="Pfam" id="PF16571"/>
    </source>
</evidence>
<dbReference type="AlphaFoldDB" id="A0A1L9AVC1"/>
<proteinExistence type="predicted"/>
<keyword evidence="3" id="KW-1185">Reference proteome</keyword>
<dbReference type="Proteomes" id="UP000182229">
    <property type="component" value="Unassembled WGS sequence"/>
</dbReference>
<feature type="domain" description="Elongation factor G-binding protein C-terminal treble-clef zinc-finger" evidence="1">
    <location>
        <begin position="10"/>
        <end position="146"/>
    </location>
</feature>
<protein>
    <recommendedName>
        <fullName evidence="1">Elongation factor G-binding protein C-terminal treble-clef zinc-finger domain-containing protein</fullName>
    </recommendedName>
</protein>
<dbReference type="EMBL" id="MPIN01000024">
    <property type="protein sequence ID" value="OJH33965.1"/>
    <property type="molecule type" value="Genomic_DNA"/>
</dbReference>
<dbReference type="RefSeq" id="WP_071904951.1">
    <property type="nucleotide sequence ID" value="NZ_MPIN01000024.1"/>
</dbReference>
<organism evidence="2 3">
    <name type="scientific">Cystobacter ferrugineus</name>
    <dbReference type="NCBI Taxonomy" id="83449"/>
    <lineage>
        <taxon>Bacteria</taxon>
        <taxon>Pseudomonadati</taxon>
        <taxon>Myxococcota</taxon>
        <taxon>Myxococcia</taxon>
        <taxon>Myxococcales</taxon>
        <taxon>Cystobacterineae</taxon>
        <taxon>Archangiaceae</taxon>
        <taxon>Cystobacter</taxon>
    </lineage>
</organism>
<dbReference type="OrthoDB" id="5381823at2"/>
<gene>
    <name evidence="2" type="ORF">BON30_45740</name>
</gene>
<dbReference type="InterPro" id="IPR032330">
    <property type="entry name" value="EF-G-binding_C"/>
</dbReference>
<comment type="caution">
    <text evidence="2">The sequence shown here is derived from an EMBL/GenBank/DDBJ whole genome shotgun (WGS) entry which is preliminary data.</text>
</comment>
<name>A0A1L9AVC1_9BACT</name>